<dbReference type="RefSeq" id="WP_027317817.1">
    <property type="nucleotide sequence ID" value="NZ_ATZI01000001.1"/>
</dbReference>
<evidence type="ECO:0000256" key="1">
    <source>
        <dbReference type="SAM" id="SignalP"/>
    </source>
</evidence>
<keyword evidence="1" id="KW-0732">Signal</keyword>
<evidence type="ECO:0008006" key="4">
    <source>
        <dbReference type="Google" id="ProtNLM"/>
    </source>
</evidence>
<feature type="signal peptide" evidence="1">
    <location>
        <begin position="1"/>
        <end position="20"/>
    </location>
</feature>
<dbReference type="OrthoDB" id="1050233at2"/>
<dbReference type="AlphaFoldDB" id="A0A069D0K5"/>
<accession>A0A069D0K5</accession>
<keyword evidence="3" id="KW-1185">Reference proteome</keyword>
<dbReference type="Proteomes" id="UP000027601">
    <property type="component" value="Unassembled WGS sequence"/>
</dbReference>
<dbReference type="eggNOG" id="ENOG502ZA6N">
    <property type="taxonomic scope" value="Bacteria"/>
</dbReference>
<gene>
    <name evidence="2" type="ORF">JCM15093_956</name>
</gene>
<dbReference type="Pfam" id="PF17170">
    <property type="entry name" value="DUF5128"/>
    <property type="match status" value="1"/>
</dbReference>
<reference evidence="2 3" key="1">
    <citation type="journal article" date="2015" name="Microbes Environ.">
        <title>Distribution and evolution of nitrogen fixation genes in the phylum bacteroidetes.</title>
        <authorList>
            <person name="Inoue J."/>
            <person name="Oshima K."/>
            <person name="Suda W."/>
            <person name="Sakamoto M."/>
            <person name="Iino T."/>
            <person name="Noda S."/>
            <person name="Hongoh Y."/>
            <person name="Hattori M."/>
            <person name="Ohkuma M."/>
        </authorList>
    </citation>
    <scope>NUCLEOTIDE SEQUENCE [LARGE SCALE GENOMIC DNA]</scope>
    <source>
        <strain evidence="2 3">JCM 15093</strain>
    </source>
</reference>
<dbReference type="EMBL" id="BAJS01000003">
    <property type="protein sequence ID" value="GAK35831.1"/>
    <property type="molecule type" value="Genomic_DNA"/>
</dbReference>
<comment type="caution">
    <text evidence="2">The sequence shown here is derived from an EMBL/GenBank/DDBJ whole genome shotgun (WGS) entry which is preliminary data.</text>
</comment>
<name>A0A069D0K5_9BACE</name>
<proteinExistence type="predicted"/>
<dbReference type="SUPFAM" id="SSF75011">
    <property type="entry name" value="3-carboxy-cis,cis-mucoante lactonizing enzyme"/>
    <property type="match status" value="1"/>
</dbReference>
<organism evidence="2 3">
    <name type="scientific">Bacteroides graminisolvens DSM 19988 = JCM 15093</name>
    <dbReference type="NCBI Taxonomy" id="1121097"/>
    <lineage>
        <taxon>Bacteria</taxon>
        <taxon>Pseudomonadati</taxon>
        <taxon>Bacteroidota</taxon>
        <taxon>Bacteroidia</taxon>
        <taxon>Bacteroidales</taxon>
        <taxon>Bacteroidaceae</taxon>
        <taxon>Bacteroides</taxon>
    </lineage>
</organism>
<feature type="chain" id="PRO_5001662687" description="6-bladed beta-propeller" evidence="1">
    <location>
        <begin position="21"/>
        <end position="336"/>
    </location>
</feature>
<protein>
    <recommendedName>
        <fullName evidence="4">6-bladed beta-propeller</fullName>
    </recommendedName>
</protein>
<evidence type="ECO:0000313" key="3">
    <source>
        <dbReference type="Proteomes" id="UP000027601"/>
    </source>
</evidence>
<sequence length="336" mass="38375">MNHIKSLLGLLLLLVLESCANSTKTEIYQKERDVITNVHSLGTEIQTDPVLIGSIARPCVLGNYVIIADFNSPDRLIHLFRKDNFKYLVSTAYAGQGPGEITRIGHIGTDENRHKFYVSDHGKQKIFSYDIDSVLSFPNYMPTVKIEMNTVQFPSEYQYVNDTLSFALAIEPTSTSTFKQYIAKWNMQSGQFARMKYQHPDITKKRISFAVSIENDIYVECYTFHDLMSICNLNGDLICNVYGPSWDSKESNRVHHYGDVIFCKDKILASYSGGANFSDEYNPTKILVFDLHGDYLKTLDVGYKIVDFCYDDDNNRIIMNLNDEIQFAYLSLEGLI</sequence>
<evidence type="ECO:0000313" key="2">
    <source>
        <dbReference type="EMBL" id="GAK35831.1"/>
    </source>
</evidence>